<dbReference type="KEGG" id="mtar:DF168_01645"/>
<accession>A0A2Z4AR46</accession>
<protein>
    <submittedName>
        <fullName evidence="2">Uncharacterized protein</fullName>
    </submittedName>
</protein>
<name>A0A2Z4AR46_9BACT</name>
<evidence type="ECO:0000256" key="1">
    <source>
        <dbReference type="SAM" id="MobiDB-lite"/>
    </source>
</evidence>
<gene>
    <name evidence="2" type="ORF">DF168_01645</name>
</gene>
<sequence length="61" mass="6937">MLLEQNWSGKMISHIYAYKRIDIANRNTLPETLVELRLPEPSPGASQKKKHGTHYLSSSLS</sequence>
<dbReference type="AlphaFoldDB" id="A0A2Z4AR46"/>
<evidence type="ECO:0000313" key="3">
    <source>
        <dbReference type="Proteomes" id="UP000247465"/>
    </source>
</evidence>
<feature type="region of interest" description="Disordered" evidence="1">
    <location>
        <begin position="38"/>
        <end position="61"/>
    </location>
</feature>
<proteinExistence type="predicted"/>
<dbReference type="Proteomes" id="UP000247465">
    <property type="component" value="Chromosome"/>
</dbReference>
<reference evidence="2 3" key="1">
    <citation type="submission" date="2018-06" db="EMBL/GenBank/DDBJ databases">
        <title>Draft Genome Sequence of a Novel Marine Bacterium Related to the Verrucomicrobia.</title>
        <authorList>
            <person name="Vosseberg J."/>
            <person name="Martijn J."/>
            <person name="Ettema T.J.G."/>
        </authorList>
    </citation>
    <scope>NUCLEOTIDE SEQUENCE [LARGE SCALE GENOMIC DNA]</scope>
    <source>
        <strain evidence="2">TARA_B100001123</strain>
    </source>
</reference>
<organism evidence="2 3">
    <name type="scientific">Candidatus Moanibacter tarae</name>
    <dbReference type="NCBI Taxonomy" id="2200854"/>
    <lineage>
        <taxon>Bacteria</taxon>
        <taxon>Pseudomonadati</taxon>
        <taxon>Verrucomicrobiota</taxon>
        <taxon>Opitutia</taxon>
        <taxon>Puniceicoccales</taxon>
        <taxon>Puniceicoccales incertae sedis</taxon>
        <taxon>Candidatus Moanibacter</taxon>
    </lineage>
</organism>
<dbReference type="EMBL" id="CP029803">
    <property type="protein sequence ID" value="AWT60432.1"/>
    <property type="molecule type" value="Genomic_DNA"/>
</dbReference>
<evidence type="ECO:0000313" key="2">
    <source>
        <dbReference type="EMBL" id="AWT60432.1"/>
    </source>
</evidence>